<dbReference type="PANTHER" id="PTHR47961">
    <property type="entry name" value="DNA POLYMERASE THETA, PUTATIVE (AFU_ORTHOLOGUE AFUA_1G05260)-RELATED"/>
    <property type="match status" value="1"/>
</dbReference>
<dbReference type="PROSITE" id="PS51194">
    <property type="entry name" value="HELICASE_CTER"/>
    <property type="match status" value="1"/>
</dbReference>
<evidence type="ECO:0000256" key="4">
    <source>
        <dbReference type="ARBA" id="ARBA00022840"/>
    </source>
</evidence>
<feature type="coiled-coil region" evidence="5">
    <location>
        <begin position="835"/>
        <end position="862"/>
    </location>
</feature>
<organism evidence="10">
    <name type="scientific">Onchocerca ochengi</name>
    <name type="common">Filarial nematode worm</name>
    <dbReference type="NCBI Taxonomy" id="42157"/>
    <lineage>
        <taxon>Eukaryota</taxon>
        <taxon>Metazoa</taxon>
        <taxon>Ecdysozoa</taxon>
        <taxon>Nematoda</taxon>
        <taxon>Chromadorea</taxon>
        <taxon>Rhabditida</taxon>
        <taxon>Spirurina</taxon>
        <taxon>Spiruromorpha</taxon>
        <taxon>Filarioidea</taxon>
        <taxon>Onchocercidae</taxon>
        <taxon>Onchocerca</taxon>
    </lineage>
</organism>
<keyword evidence="3" id="KW-0347">Helicase</keyword>
<dbReference type="GO" id="GO:0016787">
    <property type="term" value="F:hydrolase activity"/>
    <property type="evidence" value="ECO:0007669"/>
    <property type="project" value="UniProtKB-KW"/>
</dbReference>
<dbReference type="Pfam" id="PF21099">
    <property type="entry name" value="POLQ_helical"/>
    <property type="match status" value="1"/>
</dbReference>
<reference evidence="8 9" key="2">
    <citation type="submission" date="2018-08" db="EMBL/GenBank/DDBJ databases">
        <authorList>
            <person name="Laetsch R D."/>
            <person name="Stevens L."/>
            <person name="Kumar S."/>
            <person name="Blaxter L. M."/>
        </authorList>
    </citation>
    <scope>NUCLEOTIDE SEQUENCE [LARGE SCALE GENOMIC DNA]</scope>
</reference>
<dbReference type="InterPro" id="IPR014001">
    <property type="entry name" value="Helicase_ATP-bd"/>
</dbReference>
<dbReference type="InterPro" id="IPR001650">
    <property type="entry name" value="Helicase_C-like"/>
</dbReference>
<dbReference type="Gene3D" id="1.10.150.20">
    <property type="entry name" value="5' to 3' exonuclease, C-terminal subdomain"/>
    <property type="match status" value="1"/>
</dbReference>
<dbReference type="PANTHER" id="PTHR47961:SF12">
    <property type="entry name" value="HELICASE POLQ-LIKE"/>
    <property type="match status" value="1"/>
</dbReference>
<dbReference type="CDD" id="cd18795">
    <property type="entry name" value="SF2_C_Ski2"/>
    <property type="match status" value="1"/>
</dbReference>
<dbReference type="SMART" id="SM00487">
    <property type="entry name" value="DEXDc"/>
    <property type="match status" value="1"/>
</dbReference>
<proteinExistence type="predicted"/>
<dbReference type="SUPFAM" id="SSF52540">
    <property type="entry name" value="P-loop containing nucleoside triphosphate hydrolases"/>
    <property type="match status" value="1"/>
</dbReference>
<evidence type="ECO:0000256" key="3">
    <source>
        <dbReference type="ARBA" id="ARBA00022806"/>
    </source>
</evidence>
<feature type="domain" description="Helicase ATP-binding" evidence="6">
    <location>
        <begin position="146"/>
        <end position="346"/>
    </location>
</feature>
<dbReference type="GO" id="GO:0005524">
    <property type="term" value="F:ATP binding"/>
    <property type="evidence" value="ECO:0007669"/>
    <property type="project" value="UniProtKB-KW"/>
</dbReference>
<dbReference type="CDD" id="cd18026">
    <property type="entry name" value="DEXHc_POLQ-like"/>
    <property type="match status" value="1"/>
</dbReference>
<dbReference type="Pfam" id="PF00271">
    <property type="entry name" value="Helicase_C"/>
    <property type="match status" value="1"/>
</dbReference>
<protein>
    <submittedName>
        <fullName evidence="10">Helicase POLQ-like</fullName>
    </submittedName>
</protein>
<dbReference type="WBParaSite" id="nOo.2.0.1.t06827-RA">
    <property type="protein sequence ID" value="nOo.2.0.1.t06827-RA"/>
    <property type="gene ID" value="nOo.2.0.1.g06827"/>
</dbReference>
<keyword evidence="2" id="KW-0378">Hydrolase</keyword>
<evidence type="ECO:0000313" key="8">
    <source>
        <dbReference type="EMBL" id="VDK83829.1"/>
    </source>
</evidence>
<dbReference type="EMBL" id="UYRW01002230">
    <property type="protein sequence ID" value="VDK83829.1"/>
    <property type="molecule type" value="Genomic_DNA"/>
</dbReference>
<dbReference type="SMART" id="SM00490">
    <property type="entry name" value="HELICc"/>
    <property type="match status" value="1"/>
</dbReference>
<dbReference type="GO" id="GO:0003676">
    <property type="term" value="F:nucleic acid binding"/>
    <property type="evidence" value="ECO:0007669"/>
    <property type="project" value="InterPro"/>
</dbReference>
<dbReference type="InterPro" id="IPR011545">
    <property type="entry name" value="DEAD/DEAH_box_helicase_dom"/>
</dbReference>
<evidence type="ECO:0000259" key="7">
    <source>
        <dbReference type="PROSITE" id="PS51194"/>
    </source>
</evidence>
<dbReference type="Gene3D" id="1.10.3380.20">
    <property type="match status" value="1"/>
</dbReference>
<dbReference type="SUPFAM" id="SSF158702">
    <property type="entry name" value="Sec63 N-terminal domain-like"/>
    <property type="match status" value="1"/>
</dbReference>
<feature type="domain" description="Helicase C-terminal" evidence="7">
    <location>
        <begin position="389"/>
        <end position="586"/>
    </location>
</feature>
<keyword evidence="4" id="KW-0067">ATP-binding</keyword>
<accession>A0A182EFG1</accession>
<keyword evidence="9" id="KW-1185">Reference proteome</keyword>
<reference evidence="10" key="1">
    <citation type="submission" date="2016-06" db="UniProtKB">
        <authorList>
            <consortium name="WormBaseParasite"/>
        </authorList>
    </citation>
    <scope>IDENTIFICATION</scope>
</reference>
<evidence type="ECO:0000313" key="10">
    <source>
        <dbReference type="WBParaSite" id="nOo.2.0.1.t06827-RA"/>
    </source>
</evidence>
<dbReference type="InterPro" id="IPR027417">
    <property type="entry name" value="P-loop_NTPase"/>
</dbReference>
<sequence length="871" mass="98462">MEKIPMKKLLYHSDDNVSIPTEINTEIRGKTPRLSAIRYKSQLRPKRISYPGNCSKKFKVPAIQQNIALASFSSTGNETDRQVINFSRKTQAQVDVQDSRFDSGCMLSAGTSRGDAYEEMKNICEIYKNLRKISTFYDWQTQCLNDEHLIGGTNMIVSMATGAGKTLVAEIVMLREIIVRRRSCILVVPYIAIAQEKGEEIKERTKKALMFVIVSSLLNNRIKSMVLITSVKYYLQPQKIYLEPVRISGRLPPIKRRKRESIYVATIEKANMLINSLIEVDRIDEIGVVVVDELHMIGENIRGAIIEQGLIKFMQKGSGQIIGMSATLSNIEQLSKFLNASIFSTKFRPVKLIEKVKIDNSLYIVQPEGKLEFEMNLDENRLKNRDPDGLVLLLHDIVPKRSVLIFCPTKQNCENVCKMVSHLMPKNVRERKKAEKMAAIKAIKSEEDGKLSSLLELSIMCGVAYHHSGLTADERKIIEDAFQDGIINIICCTSTLAAGVNLPARRVIIKAPFVGKEPLRKAQYLQMIGRAGRAGYDDMGESVTILHSAYEEGKMAERLEELEAIVQQTLFGIQNSNSRELLREMLEYLINHDLINIDKNGKYSASTFGIAIFSASLSPLIAQQMSALLFNNLSEGIVLSSHFHLLFMMVPLDIGIDIDWNIFYDEYKALSKSEQVLLARLGLNDKQIVRYFIEQPKLSEGESSLRLYISFMLHRLWKQETFFDIAERFHVSRGWLQNVLQATLSQASSIARFAEKIPSLWPLKNLLPDLVQHLRDCSQQELIPLLAVDGVKRGRARQLYNAGFKTIGLIASANPSALLSTIDHLNRRQANAIIRSAKVLLRNQLAEKVEELEEQIGIKGNEILAKFSSYC</sequence>
<evidence type="ECO:0000259" key="6">
    <source>
        <dbReference type="PROSITE" id="PS51192"/>
    </source>
</evidence>
<dbReference type="STRING" id="42157.A0A182EFG1"/>
<evidence type="ECO:0000313" key="9">
    <source>
        <dbReference type="Proteomes" id="UP000271087"/>
    </source>
</evidence>
<dbReference type="Pfam" id="PF00270">
    <property type="entry name" value="DEAD"/>
    <property type="match status" value="1"/>
</dbReference>
<dbReference type="OrthoDB" id="2320933at2759"/>
<dbReference type="AlphaFoldDB" id="A0A182EFG1"/>
<keyword evidence="1" id="KW-0547">Nucleotide-binding</keyword>
<name>A0A182EFG1_ONCOC</name>
<dbReference type="Proteomes" id="UP000271087">
    <property type="component" value="Unassembled WGS sequence"/>
</dbReference>
<dbReference type="InterPro" id="IPR048960">
    <property type="entry name" value="POLQ-like_helical"/>
</dbReference>
<evidence type="ECO:0000256" key="1">
    <source>
        <dbReference type="ARBA" id="ARBA00022741"/>
    </source>
</evidence>
<dbReference type="GO" id="GO:0004386">
    <property type="term" value="F:helicase activity"/>
    <property type="evidence" value="ECO:0007669"/>
    <property type="project" value="UniProtKB-KW"/>
</dbReference>
<keyword evidence="5" id="KW-0175">Coiled coil</keyword>
<dbReference type="Gene3D" id="3.40.50.300">
    <property type="entry name" value="P-loop containing nucleotide triphosphate hydrolases"/>
    <property type="match status" value="2"/>
</dbReference>
<evidence type="ECO:0000256" key="2">
    <source>
        <dbReference type="ARBA" id="ARBA00022801"/>
    </source>
</evidence>
<dbReference type="InterPro" id="IPR050474">
    <property type="entry name" value="Hel308_SKI2-like"/>
</dbReference>
<gene>
    <name evidence="8" type="ORF">NOO_LOCUS6827</name>
</gene>
<evidence type="ECO:0000256" key="5">
    <source>
        <dbReference type="SAM" id="Coils"/>
    </source>
</evidence>
<dbReference type="PROSITE" id="PS51192">
    <property type="entry name" value="HELICASE_ATP_BIND_1"/>
    <property type="match status" value="1"/>
</dbReference>